<protein>
    <submittedName>
        <fullName evidence="2">Uncharacterized protein</fullName>
    </submittedName>
</protein>
<feature type="region of interest" description="Disordered" evidence="1">
    <location>
        <begin position="1"/>
        <end position="69"/>
    </location>
</feature>
<name>A0A1M6T096_PSETH</name>
<feature type="compositionally biased region" description="Basic residues" evidence="1">
    <location>
        <begin position="339"/>
        <end position="348"/>
    </location>
</feature>
<dbReference type="STRING" id="1848.SAMN05443637_10770"/>
<evidence type="ECO:0000313" key="2">
    <source>
        <dbReference type="EMBL" id="SHK50356.1"/>
    </source>
</evidence>
<proteinExistence type="predicted"/>
<gene>
    <name evidence="2" type="ORF">SAMN05443637_10770</name>
</gene>
<evidence type="ECO:0000313" key="3">
    <source>
        <dbReference type="Proteomes" id="UP000184363"/>
    </source>
</evidence>
<feature type="compositionally biased region" description="Basic residues" evidence="1">
    <location>
        <begin position="394"/>
        <end position="405"/>
    </location>
</feature>
<feature type="compositionally biased region" description="Basic residues" evidence="1">
    <location>
        <begin position="319"/>
        <end position="331"/>
    </location>
</feature>
<dbReference type="EMBL" id="FRAP01000007">
    <property type="protein sequence ID" value="SHK50356.1"/>
    <property type="molecule type" value="Genomic_DNA"/>
</dbReference>
<keyword evidence="3" id="KW-1185">Reference proteome</keyword>
<feature type="compositionally biased region" description="Basic residues" evidence="1">
    <location>
        <begin position="361"/>
        <end position="387"/>
    </location>
</feature>
<reference evidence="2 3" key="1">
    <citation type="submission" date="2016-11" db="EMBL/GenBank/DDBJ databases">
        <authorList>
            <person name="Jaros S."/>
            <person name="Januszkiewicz K."/>
            <person name="Wedrychowicz H."/>
        </authorList>
    </citation>
    <scope>NUCLEOTIDE SEQUENCE [LARGE SCALE GENOMIC DNA]</scope>
    <source>
        <strain evidence="2 3">DSM 43832</strain>
    </source>
</reference>
<feature type="region of interest" description="Disordered" evidence="1">
    <location>
        <begin position="137"/>
        <end position="168"/>
    </location>
</feature>
<sequence>MRSGTERGVGAAQVDVPAGPRRPRRRRRSEPSSSQHESPCPPRSAAQDPDSRCPGDPPVKATVPIIPRGDPPFPYSGCCRCPPRGRASSRSRTSGGPSAVARVLQVVAVVQPHTGVVGPQRREVALSGVDLQRVEPPGLPVAATPSRASTTAWRPLQYPGPHRRGTRGTIDDAVEPAVTPAPWTGTGPATSVPSITASVNGAPETDVGGCGAAAALDHQRAEQAPHDLLVRDLVGVAPVRARGRGDEPVDVLAAGRLRVLGDAGDAVLGVGHVDAVQGHAIGHGLADQPHLQQLPRGDADIGAGRGAVEGVAGAVGPRAGRRRARRRRRGRPAPCPGPRRTRGGRARRPTPAAARRPADRSRRRRAGPVRADRRRPRRSARPRRRADRRPARCSARRTAGRRGRRCAAGSDRRWWRARCSTLRSPR</sequence>
<evidence type="ECO:0000256" key="1">
    <source>
        <dbReference type="SAM" id="MobiDB-lite"/>
    </source>
</evidence>
<organism evidence="2 3">
    <name type="scientific">Pseudonocardia thermophila</name>
    <dbReference type="NCBI Taxonomy" id="1848"/>
    <lineage>
        <taxon>Bacteria</taxon>
        <taxon>Bacillati</taxon>
        <taxon>Actinomycetota</taxon>
        <taxon>Actinomycetes</taxon>
        <taxon>Pseudonocardiales</taxon>
        <taxon>Pseudonocardiaceae</taxon>
        <taxon>Pseudonocardia</taxon>
    </lineage>
</organism>
<feature type="region of interest" description="Disordered" evidence="1">
    <location>
        <begin position="310"/>
        <end position="411"/>
    </location>
</feature>
<dbReference type="Proteomes" id="UP000184363">
    <property type="component" value="Unassembled WGS sequence"/>
</dbReference>
<dbReference type="AlphaFoldDB" id="A0A1M6T096"/>
<accession>A0A1M6T096</accession>